<dbReference type="Proteomes" id="UP001139369">
    <property type="component" value="Unassembled WGS sequence"/>
</dbReference>
<feature type="signal peptide" evidence="1">
    <location>
        <begin position="1"/>
        <end position="21"/>
    </location>
</feature>
<evidence type="ECO:0000313" key="2">
    <source>
        <dbReference type="EMBL" id="MCI2229795.1"/>
    </source>
</evidence>
<keyword evidence="3" id="KW-1185">Reference proteome</keyword>
<evidence type="ECO:0000313" key="3">
    <source>
        <dbReference type="Proteomes" id="UP001139369"/>
    </source>
</evidence>
<reference evidence="2" key="1">
    <citation type="submission" date="2022-02" db="EMBL/GenBank/DDBJ databases">
        <title>Polaribacter sp. MSW13, isolated from seawater.</title>
        <authorList>
            <person name="Kristyanto S."/>
            <person name="Jung J."/>
            <person name="Jeon C.O."/>
        </authorList>
    </citation>
    <scope>NUCLEOTIDE SEQUENCE</scope>
    <source>
        <strain evidence="2">MSW13</strain>
    </source>
</reference>
<sequence>MKKALLLLVCLSFLNVLKSTAQDKDVVFENLTYVNQQFKDYNKYHTIWAVDNTTKELVCFDKFGSYRAKMDEIIIEAKDGSATLLNFKCKTGKCLKKMGETNGSRTGYSMNLSQKLSPVIEKLNAIIKEYYPNNNNNNNNRKYSSETKKNVKEILARVTEIFQTQNDYKNKWYVDWDQQHMYSVSDLCKTYIPLGKGVRIEASGKGYKFLADSKIIRAKCTSFDSYDTSTYNHLKTTPALEEVIYLFDEILTMTK</sequence>
<comment type="caution">
    <text evidence="2">The sequence shown here is derived from an EMBL/GenBank/DDBJ whole genome shotgun (WGS) entry which is preliminary data.</text>
</comment>
<evidence type="ECO:0008006" key="4">
    <source>
        <dbReference type="Google" id="ProtNLM"/>
    </source>
</evidence>
<organism evidence="2 3">
    <name type="scientific">Polaribacter marinus</name>
    <dbReference type="NCBI Taxonomy" id="2916838"/>
    <lineage>
        <taxon>Bacteria</taxon>
        <taxon>Pseudomonadati</taxon>
        <taxon>Bacteroidota</taxon>
        <taxon>Flavobacteriia</taxon>
        <taxon>Flavobacteriales</taxon>
        <taxon>Flavobacteriaceae</taxon>
    </lineage>
</organism>
<protein>
    <recommendedName>
        <fullName evidence="4">GLPGLI family protein</fullName>
    </recommendedName>
</protein>
<gene>
    <name evidence="2" type="ORF">MC378_11510</name>
</gene>
<dbReference type="AlphaFoldDB" id="A0A9X1VS58"/>
<evidence type="ECO:0000256" key="1">
    <source>
        <dbReference type="SAM" id="SignalP"/>
    </source>
</evidence>
<feature type="chain" id="PRO_5040739041" description="GLPGLI family protein" evidence="1">
    <location>
        <begin position="22"/>
        <end position="255"/>
    </location>
</feature>
<accession>A0A9X1VS58</accession>
<dbReference type="EMBL" id="JAKQYM010000008">
    <property type="protein sequence ID" value="MCI2229795.1"/>
    <property type="molecule type" value="Genomic_DNA"/>
</dbReference>
<proteinExistence type="predicted"/>
<dbReference type="RefSeq" id="WP_242178906.1">
    <property type="nucleotide sequence ID" value="NZ_JAKQYM010000008.1"/>
</dbReference>
<name>A0A9X1VS58_9FLAO</name>
<keyword evidence="1" id="KW-0732">Signal</keyword>